<dbReference type="GO" id="GO:0009052">
    <property type="term" value="P:pentose-phosphate shunt, non-oxidative branch"/>
    <property type="evidence" value="ECO:0007669"/>
    <property type="project" value="TreeGrafter"/>
</dbReference>
<feature type="binding site" evidence="4">
    <location>
        <position position="136"/>
    </location>
    <ligand>
        <name>D-ribulose 5-phosphate</name>
        <dbReference type="ChEBI" id="CHEBI:58121"/>
    </ligand>
</feature>
<feature type="binding site" evidence="4">
    <location>
        <begin position="8"/>
        <end position="9"/>
    </location>
    <ligand>
        <name>D-ribulose 5-phosphate</name>
        <dbReference type="ChEBI" id="CHEBI:58121"/>
    </ligand>
</feature>
<name>A0A840UT87_9BACT</name>
<dbReference type="NCBIfam" id="TIGR00689">
    <property type="entry name" value="rpiB_lacA_lacB"/>
    <property type="match status" value="1"/>
</dbReference>
<evidence type="ECO:0000256" key="3">
    <source>
        <dbReference type="PIRSR" id="PIRSR005384-1"/>
    </source>
</evidence>
<sequence length="143" mass="15550">MKIALGADHGGYHLKEKIVQLLRDLDHDVTDTGCFSGDSVDYPDYAERVIALVDDGSCERGILVCGTGIGMAIAANRNRKIRAANCHDEYTARMSREHNDANVLCLGARVTGEGVAADLVKVWLATPFSGGRHQSRIARFSDF</sequence>
<feature type="active site" description="Proton donor" evidence="3">
    <location>
        <position position="98"/>
    </location>
</feature>
<dbReference type="RefSeq" id="WP_183351701.1">
    <property type="nucleotide sequence ID" value="NZ_JACHEO010000016.1"/>
</dbReference>
<feature type="binding site" evidence="4">
    <location>
        <begin position="66"/>
        <end position="70"/>
    </location>
    <ligand>
        <name>D-ribulose 5-phosphate</name>
        <dbReference type="ChEBI" id="CHEBI:58121"/>
    </ligand>
</feature>
<dbReference type="PANTHER" id="PTHR30345">
    <property type="entry name" value="RIBOSE-5-PHOSPHATE ISOMERASE B"/>
    <property type="match status" value="1"/>
</dbReference>
<dbReference type="PIRSF" id="PIRSF005384">
    <property type="entry name" value="RpiB_LacA_B"/>
    <property type="match status" value="1"/>
</dbReference>
<feature type="active site" description="Proton acceptor" evidence="3">
    <location>
        <position position="65"/>
    </location>
</feature>
<dbReference type="InterPro" id="IPR003500">
    <property type="entry name" value="RpiB_LacA_LacB"/>
</dbReference>
<keyword evidence="6" id="KW-1185">Reference proteome</keyword>
<feature type="binding site" evidence="4">
    <location>
        <position position="109"/>
    </location>
    <ligand>
        <name>D-ribulose 5-phosphate</name>
        <dbReference type="ChEBI" id="CHEBI:58121"/>
    </ligand>
</feature>
<evidence type="ECO:0000256" key="4">
    <source>
        <dbReference type="PIRSR" id="PIRSR005384-2"/>
    </source>
</evidence>
<comment type="similarity">
    <text evidence="1">Belongs to the LacAB/RpiB family.</text>
</comment>
<accession>A0A840UT87</accession>
<dbReference type="Pfam" id="PF02502">
    <property type="entry name" value="LacAB_rpiB"/>
    <property type="match status" value="1"/>
</dbReference>
<reference evidence="5 6" key="1">
    <citation type="submission" date="2020-08" db="EMBL/GenBank/DDBJ databases">
        <title>Genomic Encyclopedia of Type Strains, Phase IV (KMG-IV): sequencing the most valuable type-strain genomes for metagenomic binning, comparative biology and taxonomic classification.</title>
        <authorList>
            <person name="Goeker M."/>
        </authorList>
    </citation>
    <scope>NUCLEOTIDE SEQUENCE [LARGE SCALE GENOMIC DNA]</scope>
    <source>
        <strain evidence="5 6">DSM 28570</strain>
    </source>
</reference>
<dbReference type="InterPro" id="IPR036569">
    <property type="entry name" value="RpiB_LacA_LacB_sf"/>
</dbReference>
<dbReference type="GO" id="GO:0004751">
    <property type="term" value="F:ribose-5-phosphate isomerase activity"/>
    <property type="evidence" value="ECO:0007669"/>
    <property type="project" value="UniProtKB-EC"/>
</dbReference>
<dbReference type="Gene3D" id="3.40.1400.10">
    <property type="entry name" value="Sugar-phosphate isomerase, RpiB/LacA/LacB"/>
    <property type="match status" value="1"/>
</dbReference>
<dbReference type="Proteomes" id="UP000539642">
    <property type="component" value="Unassembled WGS sequence"/>
</dbReference>
<dbReference type="PANTHER" id="PTHR30345:SF0">
    <property type="entry name" value="DNA DAMAGE-REPAIR_TOLERATION PROTEIN DRT102"/>
    <property type="match status" value="1"/>
</dbReference>
<dbReference type="EC" id="5.3.1.6" evidence="5"/>
<evidence type="ECO:0000313" key="5">
    <source>
        <dbReference type="EMBL" id="MBB5348885.1"/>
    </source>
</evidence>
<feature type="binding site" evidence="4">
    <location>
        <position position="132"/>
    </location>
    <ligand>
        <name>D-ribulose 5-phosphate</name>
        <dbReference type="ChEBI" id="CHEBI:58121"/>
    </ligand>
</feature>
<evidence type="ECO:0000256" key="1">
    <source>
        <dbReference type="ARBA" id="ARBA00008754"/>
    </source>
</evidence>
<feature type="binding site" evidence="4">
    <location>
        <position position="99"/>
    </location>
    <ligand>
        <name>D-ribulose 5-phosphate</name>
        <dbReference type="ChEBI" id="CHEBI:58121"/>
    </ligand>
</feature>
<keyword evidence="2 5" id="KW-0413">Isomerase</keyword>
<evidence type="ECO:0000256" key="2">
    <source>
        <dbReference type="ARBA" id="ARBA00023235"/>
    </source>
</evidence>
<protein>
    <submittedName>
        <fullName evidence="5">Ribose 5-phosphate isomerase B</fullName>
        <ecNumber evidence="5">5.3.1.6</ecNumber>
    </submittedName>
</protein>
<dbReference type="AlphaFoldDB" id="A0A840UT87"/>
<dbReference type="GO" id="GO:0019316">
    <property type="term" value="P:D-allose catabolic process"/>
    <property type="evidence" value="ECO:0007669"/>
    <property type="project" value="TreeGrafter"/>
</dbReference>
<gene>
    <name evidence="5" type="ORF">HNQ81_002626</name>
</gene>
<comment type="caution">
    <text evidence="5">The sequence shown here is derived from an EMBL/GenBank/DDBJ whole genome shotgun (WGS) entry which is preliminary data.</text>
</comment>
<organism evidence="5 6">
    <name type="scientific">Desulfoprunum benzoelyticum</name>
    <dbReference type="NCBI Taxonomy" id="1506996"/>
    <lineage>
        <taxon>Bacteria</taxon>
        <taxon>Pseudomonadati</taxon>
        <taxon>Thermodesulfobacteriota</taxon>
        <taxon>Desulfobulbia</taxon>
        <taxon>Desulfobulbales</taxon>
        <taxon>Desulfobulbaceae</taxon>
        <taxon>Desulfoprunum</taxon>
    </lineage>
</organism>
<evidence type="ECO:0000313" key="6">
    <source>
        <dbReference type="Proteomes" id="UP000539642"/>
    </source>
</evidence>
<dbReference type="EMBL" id="JACHEO010000016">
    <property type="protein sequence ID" value="MBB5348885.1"/>
    <property type="molecule type" value="Genomic_DNA"/>
</dbReference>
<proteinExistence type="inferred from homology"/>
<dbReference type="SUPFAM" id="SSF89623">
    <property type="entry name" value="Ribose/Galactose isomerase RpiB/AlsB"/>
    <property type="match status" value="1"/>
</dbReference>
<dbReference type="NCBIfam" id="TIGR01120">
    <property type="entry name" value="rpiB"/>
    <property type="match status" value="1"/>
</dbReference>
<dbReference type="NCBIfam" id="NF004051">
    <property type="entry name" value="PRK05571.1"/>
    <property type="match status" value="1"/>
</dbReference>
<dbReference type="InterPro" id="IPR004785">
    <property type="entry name" value="RpiB"/>
</dbReference>